<evidence type="ECO:0000313" key="4">
    <source>
        <dbReference type="EMBL" id="SSX11848.1"/>
    </source>
</evidence>
<gene>
    <name evidence="6" type="primary">CSON003608</name>
    <name evidence="5" type="synonym">CSON014580</name>
</gene>
<dbReference type="GO" id="GO:0032794">
    <property type="term" value="F:GTPase activating protein binding"/>
    <property type="evidence" value="ECO:0007669"/>
    <property type="project" value="TreeGrafter"/>
</dbReference>
<dbReference type="GO" id="GO:0043124">
    <property type="term" value="P:negative regulation of canonical NF-kappaB signal transduction"/>
    <property type="evidence" value="ECO:0007669"/>
    <property type="project" value="InterPro"/>
</dbReference>
<evidence type="ECO:0000313" key="5">
    <source>
        <dbReference type="EMBL" id="SSX27492.1"/>
    </source>
</evidence>
<dbReference type="VEuPathDB" id="VectorBase:CSON014580"/>
<reference evidence="4" key="1">
    <citation type="submission" date="2018-04" db="EMBL/GenBank/DDBJ databases">
        <authorList>
            <person name="Go L.Y."/>
            <person name="Mitchell J.A."/>
        </authorList>
    </citation>
    <scope>NUCLEOTIDE SEQUENCE</scope>
    <source>
        <tissue evidence="4">Whole organism</tissue>
    </source>
</reference>
<dbReference type="PROSITE" id="PS51419">
    <property type="entry name" value="RAB"/>
    <property type="match status" value="1"/>
</dbReference>
<dbReference type="InterPro" id="IPR042227">
    <property type="entry name" value="KBRS"/>
</dbReference>
<evidence type="ECO:0000313" key="6">
    <source>
        <dbReference type="EMBL" id="SSX31412.1"/>
    </source>
</evidence>
<dbReference type="VEuPathDB" id="VectorBase:CSON003608"/>
<dbReference type="AlphaFoldDB" id="A0A336MLW8"/>
<dbReference type="Gene3D" id="3.40.50.300">
    <property type="entry name" value="P-loop containing nucleotide triphosphate hydrolases"/>
    <property type="match status" value="1"/>
</dbReference>
<sequence length="206" mass="23140">MLAPKPIKITKVLMCGAKGVGKTTILEQLIHGNVTKDLYPTIEDIYVASVDTGKGTRDQLSIYDTAGLQGTSQQLPRHYITFPDAFILVYDPTDPSSLDILGNLKADIDRNKEKKEISFVVLANMRSKSRPQQNSPSKDNSMLDPESVLLRANNWCAREKIKHYVVNALERPSLYNPFIDLAIKLHPGQTKTSTFTQLRQKTIRIE</sequence>
<evidence type="ECO:0000256" key="3">
    <source>
        <dbReference type="ARBA" id="ARBA00023134"/>
    </source>
</evidence>
<dbReference type="EMBL" id="UFQS01001683">
    <property type="protein sequence ID" value="SSX11848.1"/>
    <property type="molecule type" value="Genomic_DNA"/>
</dbReference>
<reference evidence="6" key="2">
    <citation type="submission" date="2018-07" db="EMBL/GenBank/DDBJ databases">
        <authorList>
            <person name="Quirk P.G."/>
            <person name="Krulwich T.A."/>
        </authorList>
    </citation>
    <scope>NUCLEOTIDE SEQUENCE</scope>
</reference>
<dbReference type="GO" id="GO:0005525">
    <property type="term" value="F:GTP binding"/>
    <property type="evidence" value="ECO:0007669"/>
    <property type="project" value="UniProtKB-KW"/>
</dbReference>
<dbReference type="EMBL" id="UFQT01001683">
    <property type="protein sequence ID" value="SSX31412.1"/>
    <property type="molecule type" value="Genomic_DNA"/>
</dbReference>
<dbReference type="SMART" id="SM00173">
    <property type="entry name" value="RAS"/>
    <property type="match status" value="1"/>
</dbReference>
<dbReference type="PANTHER" id="PTHR46152:SF3">
    <property type="entry name" value="NF-KAPPA-B INHIBITOR-INTERACTING RAS-LIKE PROTEIN"/>
    <property type="match status" value="1"/>
</dbReference>
<proteinExistence type="inferred from homology"/>
<evidence type="ECO:0000256" key="2">
    <source>
        <dbReference type="ARBA" id="ARBA00022741"/>
    </source>
</evidence>
<dbReference type="GO" id="GO:0003924">
    <property type="term" value="F:GTPase activity"/>
    <property type="evidence" value="ECO:0007669"/>
    <property type="project" value="InterPro"/>
</dbReference>
<dbReference type="PROSITE" id="PS51421">
    <property type="entry name" value="RAS"/>
    <property type="match status" value="1"/>
</dbReference>
<accession>A0A336MLW8</accession>
<keyword evidence="2" id="KW-0547">Nucleotide-binding</keyword>
<dbReference type="GO" id="GO:0032484">
    <property type="term" value="P:Ral protein signal transduction"/>
    <property type="evidence" value="ECO:0007669"/>
    <property type="project" value="TreeGrafter"/>
</dbReference>
<dbReference type="SUPFAM" id="SSF52540">
    <property type="entry name" value="P-loop containing nucleoside triphosphate hydrolases"/>
    <property type="match status" value="1"/>
</dbReference>
<dbReference type="InterPro" id="IPR027417">
    <property type="entry name" value="P-loop_NTPase"/>
</dbReference>
<keyword evidence="3" id="KW-0342">GTP-binding</keyword>
<evidence type="ECO:0000256" key="1">
    <source>
        <dbReference type="ARBA" id="ARBA00008094"/>
    </source>
</evidence>
<dbReference type="InterPro" id="IPR001806">
    <property type="entry name" value="Small_GTPase"/>
</dbReference>
<dbReference type="InterPro" id="IPR005225">
    <property type="entry name" value="Small_GTP-bd"/>
</dbReference>
<protein>
    <submittedName>
        <fullName evidence="6">CSON003608 protein</fullName>
    </submittedName>
    <submittedName>
        <fullName evidence="5">CSON014580 protein</fullName>
    </submittedName>
</protein>
<dbReference type="EMBL" id="UFQT01000834">
    <property type="protein sequence ID" value="SSX27492.1"/>
    <property type="molecule type" value="Genomic_DNA"/>
</dbReference>
<dbReference type="Pfam" id="PF00071">
    <property type="entry name" value="Ras"/>
    <property type="match status" value="1"/>
</dbReference>
<dbReference type="NCBIfam" id="TIGR00231">
    <property type="entry name" value="small_GTP"/>
    <property type="match status" value="1"/>
</dbReference>
<name>A0A336MLW8_CULSO</name>
<comment type="similarity">
    <text evidence="1">Belongs to the small GTPase superfamily. Ras family. KappaB-Ras subfamily.</text>
</comment>
<organism evidence="6">
    <name type="scientific">Culicoides sonorensis</name>
    <name type="common">Biting midge</name>
    <dbReference type="NCBI Taxonomy" id="179676"/>
    <lineage>
        <taxon>Eukaryota</taxon>
        <taxon>Metazoa</taxon>
        <taxon>Ecdysozoa</taxon>
        <taxon>Arthropoda</taxon>
        <taxon>Hexapoda</taxon>
        <taxon>Insecta</taxon>
        <taxon>Pterygota</taxon>
        <taxon>Neoptera</taxon>
        <taxon>Endopterygota</taxon>
        <taxon>Diptera</taxon>
        <taxon>Nematocera</taxon>
        <taxon>Chironomoidea</taxon>
        <taxon>Ceratopogonidae</taxon>
        <taxon>Ceratopogoninae</taxon>
        <taxon>Culicoides</taxon>
        <taxon>Monoculicoides</taxon>
    </lineage>
</organism>
<dbReference type="PANTHER" id="PTHR46152">
    <property type="entry name" value="NF-KAPPA-B INHIBITOR-INTERACTING RAS-LIKE PROTEIN"/>
    <property type="match status" value="1"/>
</dbReference>